<reference evidence="2 3" key="1">
    <citation type="submission" date="2013-06" db="EMBL/GenBank/DDBJ databases">
        <title>Whole genome shotgun sequence of Bacillus selenatarsenatis SF-1.</title>
        <authorList>
            <person name="Kuroda M."/>
            <person name="Sei K."/>
            <person name="Yamashita M."/>
            <person name="Ike M."/>
        </authorList>
    </citation>
    <scope>NUCLEOTIDE SEQUENCE [LARGE SCALE GENOMIC DNA]</scope>
    <source>
        <strain evidence="2 3">SF-1</strain>
    </source>
</reference>
<accession>A0A0A8WZ26</accession>
<protein>
    <recommendedName>
        <fullName evidence="4">FAD/FMN-containing dehydrogenase</fullName>
    </recommendedName>
</protein>
<comment type="caution">
    <text evidence="2">The sequence shown here is derived from an EMBL/GenBank/DDBJ whole genome shotgun (WGS) entry which is preliminary data.</text>
</comment>
<dbReference type="AlphaFoldDB" id="A0A0A8WZ26"/>
<organism evidence="2 3">
    <name type="scientific">Mesobacillus selenatarsenatis (strain DSM 18680 / JCM 14380 / FERM P-15431 / SF-1)</name>
    <dbReference type="NCBI Taxonomy" id="1321606"/>
    <lineage>
        <taxon>Bacteria</taxon>
        <taxon>Bacillati</taxon>
        <taxon>Bacillota</taxon>
        <taxon>Bacilli</taxon>
        <taxon>Bacillales</taxon>
        <taxon>Bacillaceae</taxon>
        <taxon>Mesobacillus</taxon>
    </lineage>
</organism>
<keyword evidence="1" id="KW-0732">Signal</keyword>
<sequence>MKKLTLSFLGAAMIVGASTAAFAEEGTEGKGTFNFGQMKPLIEKMHPDLSDEEVKQMYNDCHGTNSAMPSKNFNMMDPNHMDIVD</sequence>
<keyword evidence="3" id="KW-1185">Reference proteome</keyword>
<name>A0A0A8WZ26_MESS1</name>
<feature type="chain" id="PRO_5002041329" description="FAD/FMN-containing dehydrogenase" evidence="1">
    <location>
        <begin position="24"/>
        <end position="85"/>
    </location>
</feature>
<dbReference type="Proteomes" id="UP000031014">
    <property type="component" value="Unassembled WGS sequence"/>
</dbReference>
<feature type="signal peptide" evidence="1">
    <location>
        <begin position="1"/>
        <end position="23"/>
    </location>
</feature>
<dbReference type="STRING" id="1321606.SAMD00020551_1090"/>
<evidence type="ECO:0000313" key="3">
    <source>
        <dbReference type="Proteomes" id="UP000031014"/>
    </source>
</evidence>
<evidence type="ECO:0000256" key="1">
    <source>
        <dbReference type="SAM" id="SignalP"/>
    </source>
</evidence>
<evidence type="ECO:0000313" key="2">
    <source>
        <dbReference type="EMBL" id="GAM12955.1"/>
    </source>
</evidence>
<gene>
    <name evidence="2" type="ORF">SAMD00020551_1090</name>
</gene>
<dbReference type="EMBL" id="BASE01000023">
    <property type="protein sequence ID" value="GAM12955.1"/>
    <property type="molecule type" value="Genomic_DNA"/>
</dbReference>
<evidence type="ECO:0008006" key="4">
    <source>
        <dbReference type="Google" id="ProtNLM"/>
    </source>
</evidence>
<dbReference type="RefSeq" id="WP_198135589.1">
    <property type="nucleotide sequence ID" value="NZ_BASE01000023.1"/>
</dbReference>
<proteinExistence type="predicted"/>